<evidence type="ECO:0000313" key="5">
    <source>
        <dbReference type="EMBL" id="KKG49314.1"/>
    </source>
</evidence>
<dbReference type="Gene3D" id="3.90.220.20">
    <property type="entry name" value="DNA methylase specificity domains"/>
    <property type="match status" value="2"/>
</dbReference>
<dbReference type="EMBL" id="JJPW01000088">
    <property type="protein sequence ID" value="KKG98459.1"/>
    <property type="molecule type" value="Genomic_DNA"/>
</dbReference>
<evidence type="ECO:0000313" key="8">
    <source>
        <dbReference type="EMBL" id="KKG95322.1"/>
    </source>
</evidence>
<dbReference type="RefSeq" id="WP_080934224.1">
    <property type="nucleotide sequence ID" value="NZ_JJPI01000152.1"/>
</dbReference>
<dbReference type="SUPFAM" id="SSF116734">
    <property type="entry name" value="DNA methylase specificity domain"/>
    <property type="match status" value="2"/>
</dbReference>
<dbReference type="GO" id="GO:0003677">
    <property type="term" value="F:DNA binding"/>
    <property type="evidence" value="ECO:0007669"/>
    <property type="project" value="UniProtKB-KW"/>
</dbReference>
<evidence type="ECO:0000256" key="2">
    <source>
        <dbReference type="ARBA" id="ARBA00022747"/>
    </source>
</evidence>
<evidence type="ECO:0000313" key="9">
    <source>
        <dbReference type="EMBL" id="KKG97653.1"/>
    </source>
</evidence>
<evidence type="ECO:0000313" key="7">
    <source>
        <dbReference type="EMBL" id="KKG62376.1"/>
    </source>
</evidence>
<evidence type="ECO:0000259" key="4">
    <source>
        <dbReference type="Pfam" id="PF01420"/>
    </source>
</evidence>
<dbReference type="Pfam" id="PF01420">
    <property type="entry name" value="Methylase_S"/>
    <property type="match status" value="2"/>
</dbReference>
<name>A0A0F8G8N1_METMZ</name>
<keyword evidence="2" id="KW-0680">Restriction system</keyword>
<dbReference type="InterPro" id="IPR000055">
    <property type="entry name" value="Restrct_endonuc_typeI_TRD"/>
</dbReference>
<protein>
    <recommendedName>
        <fullName evidence="4">Type I restriction modification DNA specificity domain-containing protein</fullName>
    </recommendedName>
</protein>
<dbReference type="PANTHER" id="PTHR43140:SF1">
    <property type="entry name" value="TYPE I RESTRICTION ENZYME ECOKI SPECIFICITY SUBUNIT"/>
    <property type="match status" value="1"/>
</dbReference>
<evidence type="ECO:0000313" key="6">
    <source>
        <dbReference type="EMBL" id="KKG61687.1"/>
    </source>
</evidence>
<gene>
    <name evidence="5" type="ORF">DU33_13720</name>
    <name evidence="7" type="ORF">DU45_13990</name>
    <name evidence="10" type="ORF">DU56_13525</name>
    <name evidence="6" type="ORF">DU64_18425</name>
    <name evidence="8" type="ORF">DU66_13520</name>
    <name evidence="9" type="ORF">DU68_17080</name>
</gene>
<dbReference type="Proteomes" id="UP000034468">
    <property type="component" value="Unassembled WGS sequence"/>
</dbReference>
<dbReference type="InterPro" id="IPR044946">
    <property type="entry name" value="Restrct_endonuc_typeI_TRD_sf"/>
</dbReference>
<sequence>MKTIKSLTEAEIAGLPQLSERWVWVRLDSIGELFCGQSPSIAEVNQEKRGVPYVTGPEQWDGSKIKETKWTEFPKRLVPEGCIFITVKGAGVGKIFPGVSCAIGRDIYAFLPSSKVDFKYTLHAIKHQIDVLIMKAQGDIPGLSKNHILDHVIGLCSIEEQRAIVSKIEQLFSELDNGISNLKLAQEQLKVYRQAVLKKAFEGELTKKWREQQTDLPDARELREHIGKEREEAAKNSGKKLNSVKPLTEVEVNELPRLPNRWRWVKLGELTDMTSGRAFKKSEYSSHGIKLFQIANVSFGHTLWDDVVYLPEEYLQKWPELVLKEGNLLLALNRPLIQRNLKICTLHKSDLPAILYQRVGRLDLLSEGLANYILYFMQGPFFISKFEKDLQGIDIPFINKGKLLAKQVPICSKQEMQAIVQEIETRLSVCDKIEQDIETNLEKAEALRQSILKKAFEGKLLNERELAEVRGAEDWEPAEVLLERIKAEKAQNGKKIH</sequence>
<organism evidence="6 14">
    <name type="scientific">Methanosarcina mazei</name>
    <name type="common">Methanosarcina frisia</name>
    <dbReference type="NCBI Taxonomy" id="2209"/>
    <lineage>
        <taxon>Archaea</taxon>
        <taxon>Methanobacteriati</taxon>
        <taxon>Methanobacteriota</taxon>
        <taxon>Stenosarchaea group</taxon>
        <taxon>Methanomicrobia</taxon>
        <taxon>Methanosarcinales</taxon>
        <taxon>Methanosarcinaceae</taxon>
        <taxon>Methanosarcina</taxon>
    </lineage>
</organism>
<evidence type="ECO:0000313" key="12">
    <source>
        <dbReference type="Proteomes" id="UP000034188"/>
    </source>
</evidence>
<dbReference type="EMBL" id="JJPJ01000079">
    <property type="protein sequence ID" value="KKG61687.1"/>
    <property type="molecule type" value="Genomic_DNA"/>
</dbReference>
<dbReference type="Proteomes" id="UP000034279">
    <property type="component" value="Unassembled WGS sequence"/>
</dbReference>
<dbReference type="AlphaFoldDB" id="A0A0F8G8N1"/>
<comment type="similarity">
    <text evidence="1">Belongs to the type-I restriction system S methylase family.</text>
</comment>
<dbReference type="EMBL" id="JJPV01000098">
    <property type="protein sequence ID" value="KKG97653.1"/>
    <property type="molecule type" value="Genomic_DNA"/>
</dbReference>
<comment type="caution">
    <text evidence="6">The sequence shown here is derived from an EMBL/GenBank/DDBJ whole genome shotgun (WGS) entry which is preliminary data.</text>
</comment>
<dbReference type="GO" id="GO:0009307">
    <property type="term" value="P:DNA restriction-modification system"/>
    <property type="evidence" value="ECO:0007669"/>
    <property type="project" value="UniProtKB-KW"/>
</dbReference>
<evidence type="ECO:0000313" key="13">
    <source>
        <dbReference type="Proteomes" id="UP000034253"/>
    </source>
</evidence>
<dbReference type="EMBL" id="JJPI01000152">
    <property type="protein sequence ID" value="KKG49314.1"/>
    <property type="molecule type" value="Genomic_DNA"/>
</dbReference>
<evidence type="ECO:0000313" key="15">
    <source>
        <dbReference type="Proteomes" id="UP000034468"/>
    </source>
</evidence>
<evidence type="ECO:0000313" key="14">
    <source>
        <dbReference type="Proteomes" id="UP000034279"/>
    </source>
</evidence>
<dbReference type="Proteomes" id="UP000034188">
    <property type="component" value="Unassembled WGS sequence"/>
</dbReference>
<dbReference type="Proteomes" id="UP000034253">
    <property type="component" value="Unassembled WGS sequence"/>
</dbReference>
<dbReference type="PATRIC" id="fig|2209.42.peg.3042"/>
<dbReference type="EMBL" id="JJPU01000136">
    <property type="protein sequence ID" value="KKG95322.1"/>
    <property type="molecule type" value="Genomic_DNA"/>
</dbReference>
<evidence type="ECO:0000313" key="11">
    <source>
        <dbReference type="Proteomes" id="UP000033835"/>
    </source>
</evidence>
<evidence type="ECO:0000256" key="1">
    <source>
        <dbReference type="ARBA" id="ARBA00010923"/>
    </source>
</evidence>
<keyword evidence="3" id="KW-0238">DNA-binding</keyword>
<dbReference type="CDD" id="cd17259">
    <property type="entry name" value="RMtype1_S_StySKI-TRD2-CR2_like"/>
    <property type="match status" value="1"/>
</dbReference>
<accession>A0A0F8G8N1</accession>
<feature type="domain" description="Type I restriction modification DNA specificity" evidence="4">
    <location>
        <begin position="260"/>
        <end position="442"/>
    </location>
</feature>
<dbReference type="PANTHER" id="PTHR43140">
    <property type="entry name" value="TYPE-1 RESTRICTION ENZYME ECOKI SPECIFICITY PROTEIN"/>
    <property type="match status" value="1"/>
</dbReference>
<dbReference type="InterPro" id="IPR051212">
    <property type="entry name" value="Type-I_RE_S_subunit"/>
</dbReference>
<proteinExistence type="inferred from homology"/>
<dbReference type="Proteomes" id="UP000034566">
    <property type="component" value="Unassembled WGS sequence"/>
</dbReference>
<evidence type="ECO:0000256" key="3">
    <source>
        <dbReference type="ARBA" id="ARBA00023125"/>
    </source>
</evidence>
<feature type="domain" description="Type I restriction modification DNA specificity" evidence="4">
    <location>
        <begin position="20"/>
        <end position="181"/>
    </location>
</feature>
<evidence type="ECO:0000313" key="10">
    <source>
        <dbReference type="EMBL" id="KKG98459.1"/>
    </source>
</evidence>
<reference evidence="11 12" key="1">
    <citation type="journal article" date="2015" name="ISME J.">
        <title>Genomic and phenotypic differentiation among Methanosarcina mazei populations from Columbia River sediment.</title>
        <authorList>
            <person name="Youngblut N.D."/>
            <person name="Wirth J.S."/>
            <person name="Henriksen J.R."/>
            <person name="Smith M."/>
            <person name="Simon H."/>
            <person name="Metcalf W.W."/>
            <person name="Whitaker R.J."/>
        </authorList>
    </citation>
    <scope>NUCLEOTIDE SEQUENCE [LARGE SCALE GENOMIC DNA]</scope>
    <source>
        <strain evidence="5 12">3.F.T.1A.1</strain>
        <strain evidence="6 14">3.F.T.1A.2</strain>
        <strain evidence="7 16">3.F.T.1A.4</strain>
        <strain evidence="8 15">3.H.M.1B.1</strain>
        <strain evidence="9 11">3.H.M.1B.2</strain>
        <strain evidence="10 13">3.H.M.1B.5</strain>
    </source>
</reference>
<dbReference type="Proteomes" id="UP000033835">
    <property type="component" value="Unassembled WGS sequence"/>
</dbReference>
<dbReference type="EMBL" id="JJPK01000052">
    <property type="protein sequence ID" value="KKG62376.1"/>
    <property type="molecule type" value="Genomic_DNA"/>
</dbReference>
<evidence type="ECO:0000313" key="16">
    <source>
        <dbReference type="Proteomes" id="UP000034566"/>
    </source>
</evidence>